<evidence type="ECO:0000256" key="3">
    <source>
        <dbReference type="ARBA" id="ARBA00022490"/>
    </source>
</evidence>
<dbReference type="GO" id="GO:0003723">
    <property type="term" value="F:RNA binding"/>
    <property type="evidence" value="ECO:0007669"/>
    <property type="project" value="InterPro"/>
</dbReference>
<dbReference type="InterPro" id="IPR051367">
    <property type="entry name" value="mRNA_TranslReg/HistoneTransl"/>
</dbReference>
<proteinExistence type="inferred from homology"/>
<dbReference type="PANTHER" id="PTHR23254">
    <property type="entry name" value="EIF4G DOMAIN PROTEIN"/>
    <property type="match status" value="1"/>
</dbReference>
<comment type="function">
    <text evidence="6">Functions in replication-dependent translation of histone mRNAs which differ from other eukaryotic mRNAs in that they do not end with a poly-A tail but a stem-loop. May participate in circularizing those mRNAs specifically enhancing their translation.</text>
</comment>
<name>A0A8C4Q4Y6_EPTBU</name>
<evidence type="ECO:0000256" key="7">
    <source>
        <dbReference type="ARBA" id="ARBA00038204"/>
    </source>
</evidence>
<keyword evidence="4" id="KW-0810">Translation regulation</keyword>
<dbReference type="Proteomes" id="UP000694388">
    <property type="component" value="Unplaced"/>
</dbReference>
<evidence type="ECO:0000256" key="2">
    <source>
        <dbReference type="ARBA" id="ARBA00004496"/>
    </source>
</evidence>
<keyword evidence="5" id="KW-0539">Nucleus</keyword>
<reference evidence="10" key="1">
    <citation type="submission" date="2025-08" db="UniProtKB">
        <authorList>
            <consortium name="Ensembl"/>
        </authorList>
    </citation>
    <scope>IDENTIFICATION</scope>
</reference>
<evidence type="ECO:0000256" key="4">
    <source>
        <dbReference type="ARBA" id="ARBA00022845"/>
    </source>
</evidence>
<sequence length="290" mass="33631">MQDKDQDVHLQAFDKETQNMLKDALKDPDTVDLRKVAAVIINQSLQDPVFCKEACRVCRVIIQAEAKGDNNTFRGHLLNLLQEEYARREETRENDHKRWIGFVSLICSVFHNIKVGSGPMIALVEPIYECLNRMTKFDAVTHEEEVYCLVEQLHRIGKQLENQNETQMSELFCTLRDCFFIESLTSLSRLLLLNIIEFRAGGWEFGHILTRFFLDHMRPSLRTRAFLLPTLHSPSYLIFWLPHPHPLHASLVTPINPLSRHGLLTQNLGSTLTDHHWSTDHRLGTIERIQ</sequence>
<dbReference type="GO" id="GO:0005634">
    <property type="term" value="C:nucleus"/>
    <property type="evidence" value="ECO:0007669"/>
    <property type="project" value="UniProtKB-SubCell"/>
</dbReference>
<organism evidence="10 11">
    <name type="scientific">Eptatretus burgeri</name>
    <name type="common">Inshore hagfish</name>
    <dbReference type="NCBI Taxonomy" id="7764"/>
    <lineage>
        <taxon>Eukaryota</taxon>
        <taxon>Metazoa</taxon>
        <taxon>Chordata</taxon>
        <taxon>Craniata</taxon>
        <taxon>Vertebrata</taxon>
        <taxon>Cyclostomata</taxon>
        <taxon>Myxini</taxon>
        <taxon>Myxiniformes</taxon>
        <taxon>Myxinidae</taxon>
        <taxon>Eptatretinae</taxon>
        <taxon>Eptatretus</taxon>
    </lineage>
</organism>
<dbReference type="PANTHER" id="PTHR23254:SF17">
    <property type="entry name" value="MIF4G DOMAIN-CONTAINING PROTEIN"/>
    <property type="match status" value="1"/>
</dbReference>
<evidence type="ECO:0000256" key="5">
    <source>
        <dbReference type="ARBA" id="ARBA00023242"/>
    </source>
</evidence>
<dbReference type="GO" id="GO:0006446">
    <property type="term" value="P:regulation of translational initiation"/>
    <property type="evidence" value="ECO:0007669"/>
    <property type="project" value="TreeGrafter"/>
</dbReference>
<keyword evidence="3" id="KW-0963">Cytoplasm</keyword>
<dbReference type="Gene3D" id="1.25.40.180">
    <property type="match status" value="1"/>
</dbReference>
<evidence type="ECO:0000256" key="6">
    <source>
        <dbReference type="ARBA" id="ARBA00037643"/>
    </source>
</evidence>
<keyword evidence="11" id="KW-1185">Reference proteome</keyword>
<dbReference type="SUPFAM" id="SSF48371">
    <property type="entry name" value="ARM repeat"/>
    <property type="match status" value="1"/>
</dbReference>
<evidence type="ECO:0000259" key="9">
    <source>
        <dbReference type="SMART" id="SM00543"/>
    </source>
</evidence>
<dbReference type="GO" id="GO:0005829">
    <property type="term" value="C:cytosol"/>
    <property type="evidence" value="ECO:0007669"/>
    <property type="project" value="TreeGrafter"/>
</dbReference>
<dbReference type="GO" id="GO:0008494">
    <property type="term" value="F:translation activator activity"/>
    <property type="evidence" value="ECO:0007669"/>
    <property type="project" value="TreeGrafter"/>
</dbReference>
<dbReference type="AlphaFoldDB" id="A0A8C4Q4Y6"/>
<protein>
    <submittedName>
        <fullName evidence="10">MIF4G domain containing a</fullName>
    </submittedName>
</protein>
<dbReference type="InterPro" id="IPR016024">
    <property type="entry name" value="ARM-type_fold"/>
</dbReference>
<reference evidence="10" key="2">
    <citation type="submission" date="2025-09" db="UniProtKB">
        <authorList>
            <consortium name="Ensembl"/>
        </authorList>
    </citation>
    <scope>IDENTIFICATION</scope>
</reference>
<comment type="subcellular location">
    <subcellularLocation>
        <location evidence="2">Cytoplasm</location>
    </subcellularLocation>
    <subcellularLocation>
        <location evidence="1">Nucleus</location>
    </subcellularLocation>
</comment>
<comment type="subunit">
    <text evidence="8">Interacts with eif4g1, eif4g2 and slbp; probably tethered by SLBP to the 3'-end of mRNAs ending with the histone stem-loop, it also interacts with eif4g1 which is bound to their 5'-end.</text>
</comment>
<dbReference type="Ensembl" id="ENSEBUT00000010647.1">
    <property type="protein sequence ID" value="ENSEBUP00000010105.1"/>
    <property type="gene ID" value="ENSEBUG00000006460.1"/>
</dbReference>
<evidence type="ECO:0000256" key="1">
    <source>
        <dbReference type="ARBA" id="ARBA00004123"/>
    </source>
</evidence>
<comment type="similarity">
    <text evidence="7">Belongs to the MIF4GD family.</text>
</comment>
<dbReference type="Pfam" id="PF02854">
    <property type="entry name" value="MIF4G"/>
    <property type="match status" value="1"/>
</dbReference>
<dbReference type="SMART" id="SM00543">
    <property type="entry name" value="MIF4G"/>
    <property type="match status" value="1"/>
</dbReference>
<dbReference type="GeneTree" id="ENSGT00940000153432"/>
<evidence type="ECO:0000313" key="11">
    <source>
        <dbReference type="Proteomes" id="UP000694388"/>
    </source>
</evidence>
<dbReference type="InterPro" id="IPR003890">
    <property type="entry name" value="MIF4G-like_typ-3"/>
</dbReference>
<evidence type="ECO:0000256" key="8">
    <source>
        <dbReference type="ARBA" id="ARBA00038641"/>
    </source>
</evidence>
<feature type="domain" description="MIF4G" evidence="9">
    <location>
        <begin position="11"/>
        <end position="202"/>
    </location>
</feature>
<accession>A0A8C4Q4Y6</accession>
<evidence type="ECO:0000313" key="10">
    <source>
        <dbReference type="Ensembl" id="ENSEBUP00000010105.1"/>
    </source>
</evidence>